<evidence type="ECO:0000256" key="9">
    <source>
        <dbReference type="ARBA" id="ARBA00023004"/>
    </source>
</evidence>
<dbReference type="GO" id="GO:0016705">
    <property type="term" value="F:oxidoreductase activity, acting on paired donors, with incorporation or reduction of molecular oxygen"/>
    <property type="evidence" value="ECO:0007669"/>
    <property type="project" value="InterPro"/>
</dbReference>
<comment type="similarity">
    <text evidence="3">Belongs to the cytochrome P450 family.</text>
</comment>
<dbReference type="EMBL" id="KB445805">
    <property type="protein sequence ID" value="EMD33661.1"/>
    <property type="molecule type" value="Genomic_DNA"/>
</dbReference>
<dbReference type="Proteomes" id="UP000016930">
    <property type="component" value="Unassembled WGS sequence"/>
</dbReference>
<keyword evidence="13" id="KW-1185">Reference proteome</keyword>
<name>M2R407_CERS8</name>
<dbReference type="SUPFAM" id="SSF48264">
    <property type="entry name" value="Cytochrome P450"/>
    <property type="match status" value="1"/>
</dbReference>
<dbReference type="InterPro" id="IPR036396">
    <property type="entry name" value="Cyt_P450_sf"/>
</dbReference>
<dbReference type="Pfam" id="PF00067">
    <property type="entry name" value="p450"/>
    <property type="match status" value="1"/>
</dbReference>
<dbReference type="GO" id="GO:0004497">
    <property type="term" value="F:monooxygenase activity"/>
    <property type="evidence" value="ECO:0007669"/>
    <property type="project" value="UniProtKB-KW"/>
</dbReference>
<evidence type="ECO:0000313" key="12">
    <source>
        <dbReference type="EMBL" id="EMD33661.1"/>
    </source>
</evidence>
<evidence type="ECO:0000256" key="10">
    <source>
        <dbReference type="ARBA" id="ARBA00023033"/>
    </source>
</evidence>
<keyword evidence="7" id="KW-1133">Transmembrane helix</keyword>
<dbReference type="OrthoDB" id="2789670at2759"/>
<evidence type="ECO:0000256" key="6">
    <source>
        <dbReference type="ARBA" id="ARBA00022723"/>
    </source>
</evidence>
<evidence type="ECO:0000256" key="4">
    <source>
        <dbReference type="ARBA" id="ARBA00022617"/>
    </source>
</evidence>
<dbReference type="GO" id="GO:0016020">
    <property type="term" value="C:membrane"/>
    <property type="evidence" value="ECO:0007669"/>
    <property type="project" value="UniProtKB-SubCell"/>
</dbReference>
<evidence type="ECO:0000256" key="2">
    <source>
        <dbReference type="ARBA" id="ARBA00004370"/>
    </source>
</evidence>
<dbReference type="GO" id="GO:0020037">
    <property type="term" value="F:heme binding"/>
    <property type="evidence" value="ECO:0007669"/>
    <property type="project" value="InterPro"/>
</dbReference>
<dbReference type="PANTHER" id="PTHR46300">
    <property type="entry name" value="P450, PUTATIVE (EUROFUNG)-RELATED-RELATED"/>
    <property type="match status" value="1"/>
</dbReference>
<dbReference type="PANTHER" id="PTHR46300:SF2">
    <property type="entry name" value="CYTOCHROME P450 MONOOXYGENASE ALNH-RELATED"/>
    <property type="match status" value="1"/>
</dbReference>
<keyword evidence="5" id="KW-0812">Transmembrane</keyword>
<evidence type="ECO:0000256" key="5">
    <source>
        <dbReference type="ARBA" id="ARBA00022692"/>
    </source>
</evidence>
<dbReference type="HOGENOM" id="CLU_1440880_0_0_1"/>
<evidence type="ECO:0000256" key="11">
    <source>
        <dbReference type="ARBA" id="ARBA00023136"/>
    </source>
</evidence>
<evidence type="ECO:0000256" key="1">
    <source>
        <dbReference type="ARBA" id="ARBA00001971"/>
    </source>
</evidence>
<keyword evidence="4" id="KW-0349">Heme</keyword>
<comment type="cofactor">
    <cofactor evidence="1">
        <name>heme</name>
        <dbReference type="ChEBI" id="CHEBI:30413"/>
    </cofactor>
</comment>
<proteinExistence type="inferred from homology"/>
<evidence type="ECO:0000256" key="7">
    <source>
        <dbReference type="ARBA" id="ARBA00022989"/>
    </source>
</evidence>
<dbReference type="InterPro" id="IPR050364">
    <property type="entry name" value="Cytochrome_P450_fung"/>
</dbReference>
<dbReference type="AlphaFoldDB" id="M2R407"/>
<keyword evidence="9" id="KW-0408">Iron</keyword>
<evidence type="ECO:0000313" key="13">
    <source>
        <dbReference type="Proteomes" id="UP000016930"/>
    </source>
</evidence>
<evidence type="ECO:0000256" key="8">
    <source>
        <dbReference type="ARBA" id="ARBA00023002"/>
    </source>
</evidence>
<evidence type="ECO:0000256" key="3">
    <source>
        <dbReference type="ARBA" id="ARBA00010617"/>
    </source>
</evidence>
<protein>
    <submittedName>
        <fullName evidence="12">Uncharacterized protein</fullName>
    </submittedName>
</protein>
<keyword evidence="11" id="KW-0472">Membrane</keyword>
<keyword evidence="6" id="KW-0479">Metal-binding</keyword>
<dbReference type="GO" id="GO:0005506">
    <property type="term" value="F:iron ion binding"/>
    <property type="evidence" value="ECO:0007669"/>
    <property type="project" value="InterPro"/>
</dbReference>
<keyword evidence="10" id="KW-0503">Monooxygenase</keyword>
<dbReference type="Gene3D" id="1.10.630.10">
    <property type="entry name" value="Cytochrome P450"/>
    <property type="match status" value="1"/>
</dbReference>
<keyword evidence="8" id="KW-0560">Oxidoreductase</keyword>
<accession>M2R407</accession>
<dbReference type="STRING" id="914234.M2R407"/>
<sequence>MSYLDKEELANEESIAKSSLICSKGGIDTAVSTLHSSVLPTLLYAEVQRHAQQQLANVVGLYRLPEFSDQASLPYFEAICKECMRWRLVVPLSIHHKSTHDDDYNRYFVPKGTLMIQNTWRLLNNHQLSATDRDPGIAAFGAGRRDITPALDTVGKRIGVESRIQTSMLSYRSPAAEMLILGSTLVQA</sequence>
<comment type="subcellular location">
    <subcellularLocation>
        <location evidence="2">Membrane</location>
    </subcellularLocation>
</comment>
<reference evidence="12 13" key="1">
    <citation type="journal article" date="2012" name="Proc. Natl. Acad. Sci. U.S.A.">
        <title>Comparative genomics of Ceriporiopsis subvermispora and Phanerochaete chrysosporium provide insight into selective ligninolysis.</title>
        <authorList>
            <person name="Fernandez-Fueyo E."/>
            <person name="Ruiz-Duenas F.J."/>
            <person name="Ferreira P."/>
            <person name="Floudas D."/>
            <person name="Hibbett D.S."/>
            <person name="Canessa P."/>
            <person name="Larrondo L.F."/>
            <person name="James T.Y."/>
            <person name="Seelenfreund D."/>
            <person name="Lobos S."/>
            <person name="Polanco R."/>
            <person name="Tello M."/>
            <person name="Honda Y."/>
            <person name="Watanabe T."/>
            <person name="Watanabe T."/>
            <person name="Ryu J.S."/>
            <person name="Kubicek C.P."/>
            <person name="Schmoll M."/>
            <person name="Gaskell J."/>
            <person name="Hammel K.E."/>
            <person name="St John F.J."/>
            <person name="Vanden Wymelenberg A."/>
            <person name="Sabat G."/>
            <person name="Splinter BonDurant S."/>
            <person name="Syed K."/>
            <person name="Yadav J.S."/>
            <person name="Doddapaneni H."/>
            <person name="Subramanian V."/>
            <person name="Lavin J.L."/>
            <person name="Oguiza J.A."/>
            <person name="Perez G."/>
            <person name="Pisabarro A.G."/>
            <person name="Ramirez L."/>
            <person name="Santoyo F."/>
            <person name="Master E."/>
            <person name="Coutinho P.M."/>
            <person name="Henrissat B."/>
            <person name="Lombard V."/>
            <person name="Magnuson J.K."/>
            <person name="Kuees U."/>
            <person name="Hori C."/>
            <person name="Igarashi K."/>
            <person name="Samejima M."/>
            <person name="Held B.W."/>
            <person name="Barry K.W."/>
            <person name="LaButti K.M."/>
            <person name="Lapidus A."/>
            <person name="Lindquist E.A."/>
            <person name="Lucas S.M."/>
            <person name="Riley R."/>
            <person name="Salamov A.A."/>
            <person name="Hoffmeister D."/>
            <person name="Schwenk D."/>
            <person name="Hadar Y."/>
            <person name="Yarden O."/>
            <person name="de Vries R.P."/>
            <person name="Wiebenga A."/>
            <person name="Stenlid J."/>
            <person name="Eastwood D."/>
            <person name="Grigoriev I.V."/>
            <person name="Berka R.M."/>
            <person name="Blanchette R.A."/>
            <person name="Kersten P."/>
            <person name="Martinez A.T."/>
            <person name="Vicuna R."/>
            <person name="Cullen D."/>
        </authorList>
    </citation>
    <scope>NUCLEOTIDE SEQUENCE [LARGE SCALE GENOMIC DNA]</scope>
    <source>
        <strain evidence="12 13">B</strain>
    </source>
</reference>
<dbReference type="InterPro" id="IPR001128">
    <property type="entry name" value="Cyt_P450"/>
</dbReference>
<organism evidence="12 13">
    <name type="scientific">Ceriporiopsis subvermispora (strain B)</name>
    <name type="common">White-rot fungus</name>
    <name type="synonym">Gelatoporia subvermispora</name>
    <dbReference type="NCBI Taxonomy" id="914234"/>
    <lineage>
        <taxon>Eukaryota</taxon>
        <taxon>Fungi</taxon>
        <taxon>Dikarya</taxon>
        <taxon>Basidiomycota</taxon>
        <taxon>Agaricomycotina</taxon>
        <taxon>Agaricomycetes</taxon>
        <taxon>Polyporales</taxon>
        <taxon>Gelatoporiaceae</taxon>
        <taxon>Gelatoporia</taxon>
    </lineage>
</organism>
<gene>
    <name evidence="12" type="ORF">CERSUDRAFT_76380</name>
</gene>